<dbReference type="GO" id="GO:0030151">
    <property type="term" value="F:molybdenum ion binding"/>
    <property type="evidence" value="ECO:0007669"/>
    <property type="project" value="TreeGrafter"/>
</dbReference>
<dbReference type="InterPro" id="IPR006311">
    <property type="entry name" value="TAT_signal"/>
</dbReference>
<comment type="subcellular location">
    <subcellularLocation>
        <location evidence="3">Periplasm</location>
    </subcellularLocation>
</comment>
<keyword evidence="12" id="KW-0408">Iron</keyword>
<dbReference type="InterPro" id="IPR009010">
    <property type="entry name" value="Asp_de-COase-like_dom_sf"/>
</dbReference>
<dbReference type="Gene3D" id="3.40.228.10">
    <property type="entry name" value="Dimethylsulfoxide Reductase, domain 2"/>
    <property type="match status" value="2"/>
</dbReference>
<dbReference type="InterPro" id="IPR006656">
    <property type="entry name" value="Mopterin_OxRdtase"/>
</dbReference>
<proteinExistence type="inferred from homology"/>
<dbReference type="InterPro" id="IPR006963">
    <property type="entry name" value="Mopterin_OxRdtase_4Fe-4S_dom"/>
</dbReference>
<evidence type="ECO:0000313" key="17">
    <source>
        <dbReference type="EMBL" id="SSY79553.1"/>
    </source>
</evidence>
<accession>A0A376BRW4</accession>
<dbReference type="Gene3D" id="3.30.200.210">
    <property type="match status" value="1"/>
</dbReference>
<comment type="similarity">
    <text evidence="4">Belongs to the prokaryotic molybdopterin-containing oxidoreductase family.</text>
</comment>
<dbReference type="EMBL" id="UFSO01000003">
    <property type="protein sequence ID" value="SSY79553.1"/>
    <property type="molecule type" value="Genomic_DNA"/>
</dbReference>
<dbReference type="GO" id="GO:0042597">
    <property type="term" value="C:periplasmic space"/>
    <property type="evidence" value="ECO:0007669"/>
    <property type="project" value="UniProtKB-SubCell"/>
</dbReference>
<keyword evidence="18" id="KW-1185">Reference proteome</keyword>
<evidence type="ECO:0000256" key="15">
    <source>
        <dbReference type="SAM" id="SignalP"/>
    </source>
</evidence>
<sequence length="1045" mass="116548">MNVTRRQFFKVTAAGAGATTLAAVGLAPTAAFAEVRQYKLTSAFQARNNCTYCSVGCGTILYSMGDGAKNAKKKIFHIEGDPDHPVSRGSLCPKGASLIDFVNSPNRVQYPEVREPNTNEWKRISWHEAFERIARHIKTVRDETFEEKNADGVTVNRTHGLSMLAASASSNETGILTQKFARALGIVALDTQARVCHGPTVAALAATFGRGAMTNTFMDIQNADFIMVMGGNAAEAHPVGFKWVIEAKKKKGTKLFVVDPRFNRTAAVADFYAPIRAGSDIAFLGALINWLIENDKIQWEYVKHYTNASFIVAEGFDFDEGMFSGAGQKPENGSGQPETEVKQGEKQPEIATRSGHKGAFYDNESWFYELDEQGYAKTDPTLQNPRCVFQMLKKHYSRYTLDMMNTICGTSKEDFLKIAEAWGEMAAPNKAGTILYALGWTQHTHGSQNIRTMAMIQLLLGNIGMAGGGVNALRGHSNIQGLSDLGLLSTSLPGYLSLPNDAKHPTFQEYLAKQTPKALQPNQLNYWQNTPAFFVSFLKWMYGDNATAENNFGYDWLPKYEKMYDIMQIIESCYQGEMKGMLVQGFNLQGSFPDGKRVTEALSKLKFMVVMDPLYTETASFWQNHGDTNDVDPSKIATEVFRLPTPCFAEESGSIVNSSRWLQWHHPGADPQGESLPDLDIMGELYLLLKDMYEKEGGKVPEPITKLSWKYAKPHAPTPEEMAKESNGYALADVLDKDGKVLRKKGELLDGFAQLRADGSTECATWIFSGSWTQAGNQMDRRDNTDSGLGNVQKWAWSWPANRRIIYNRASCDPSGQPWDKNRVLIKWDGAKWTGADVPDFKVDEAPNSGMNPFIMNEEGVGRLFCQRKLVDGPFPEHYEPLESPIGTNPLHPKVVQTPAMRLFDSVKDRIGTAEEFPYVATTYRLTEHFQFWTKSVKLLMIGQPEQFCEISEELAKEKGIEKGDWVKISSKRAWIKVRAVVTKRVKPLTINGKTVHQVGIPLHGGWENVSGQKQYIVNTLTPFVGDCNTQTPEYKAFLVNIEKA</sequence>
<feature type="domain" description="4Fe-4S Mo/W bis-MGD-type" evidence="16">
    <location>
        <begin position="43"/>
        <end position="106"/>
    </location>
</feature>
<dbReference type="PANTHER" id="PTHR43598">
    <property type="entry name" value="TUNGSTEN-CONTAINING FORMYLMETHANOFURAN DEHYDROGENASE 2 SUBUNIT B"/>
    <property type="match status" value="1"/>
</dbReference>
<dbReference type="FunFam" id="3.30.200.210:FF:000003">
    <property type="entry name" value="Formate dehydrogenase-N subunit alpha"/>
    <property type="match status" value="1"/>
</dbReference>
<dbReference type="AlphaFoldDB" id="A0A376BRW4"/>
<dbReference type="PANTHER" id="PTHR43598:SF1">
    <property type="entry name" value="FORMATE DEHYDROGENASE-O MAJOR SUBUNIT"/>
    <property type="match status" value="1"/>
</dbReference>
<dbReference type="Gene3D" id="2.40.40.20">
    <property type="match status" value="1"/>
</dbReference>
<dbReference type="GO" id="GO:0009055">
    <property type="term" value="F:electron transfer activity"/>
    <property type="evidence" value="ECO:0007669"/>
    <property type="project" value="InterPro"/>
</dbReference>
<keyword evidence="5" id="KW-0004">4Fe-4S</keyword>
<evidence type="ECO:0000313" key="18">
    <source>
        <dbReference type="Proteomes" id="UP000254209"/>
    </source>
</evidence>
<feature type="region of interest" description="Disordered" evidence="14">
    <location>
        <begin position="326"/>
        <end position="354"/>
    </location>
</feature>
<dbReference type="FunFam" id="3.40.228.10:FF:000009">
    <property type="entry name" value="Formate dehydrogenase, alpha subunit, selenocysteine-containing"/>
    <property type="match status" value="1"/>
</dbReference>
<comment type="cofactor">
    <cofactor evidence="1">
        <name>Mo-bis(molybdopterin guanine dinucleotide)</name>
        <dbReference type="ChEBI" id="CHEBI:60539"/>
    </cofactor>
</comment>
<evidence type="ECO:0000256" key="5">
    <source>
        <dbReference type="ARBA" id="ARBA00022485"/>
    </source>
</evidence>
<evidence type="ECO:0000256" key="2">
    <source>
        <dbReference type="ARBA" id="ARBA00001966"/>
    </source>
</evidence>
<dbReference type="Pfam" id="PF00384">
    <property type="entry name" value="Molybdopterin"/>
    <property type="match status" value="1"/>
</dbReference>
<evidence type="ECO:0000256" key="7">
    <source>
        <dbReference type="ARBA" id="ARBA00022723"/>
    </source>
</evidence>
<keyword evidence="13" id="KW-0411">Iron-sulfur</keyword>
<dbReference type="InterPro" id="IPR006443">
    <property type="entry name" value="Formate-DH-alph_fdnG"/>
</dbReference>
<dbReference type="InterPro" id="IPR006657">
    <property type="entry name" value="MoPterin_dinucl-bd_dom"/>
</dbReference>
<dbReference type="GO" id="GO:0043546">
    <property type="term" value="F:molybdopterin cofactor binding"/>
    <property type="evidence" value="ECO:0007669"/>
    <property type="project" value="InterPro"/>
</dbReference>
<gene>
    <name evidence="17" type="primary">fdnG</name>
    <name evidence="17" type="ORF">NCTC10283_01411</name>
</gene>
<reference evidence="17 18" key="1">
    <citation type="submission" date="2018-06" db="EMBL/GenBank/DDBJ databases">
        <authorList>
            <consortium name="Pathogen Informatics"/>
            <person name="Doyle S."/>
        </authorList>
    </citation>
    <scope>NUCLEOTIDE SEQUENCE [LARGE SCALE GENOMIC DNA]</scope>
    <source>
        <strain evidence="17 18">NCTC10283</strain>
    </source>
</reference>
<dbReference type="PROSITE" id="PS51318">
    <property type="entry name" value="TAT"/>
    <property type="match status" value="1"/>
</dbReference>
<keyword evidence="6" id="KW-0500">Molybdenum</keyword>
<evidence type="ECO:0000256" key="14">
    <source>
        <dbReference type="SAM" id="MobiDB-lite"/>
    </source>
</evidence>
<keyword evidence="11 17" id="KW-0560">Oxidoreductase</keyword>
<dbReference type="SUPFAM" id="SSF50692">
    <property type="entry name" value="ADC-like"/>
    <property type="match status" value="1"/>
</dbReference>
<dbReference type="GO" id="GO:0047111">
    <property type="term" value="F:formate dehydrogenase (cytochrome-c-553) activity"/>
    <property type="evidence" value="ECO:0007669"/>
    <property type="project" value="InterPro"/>
</dbReference>
<name>A0A376BRW4_9NEIS</name>
<evidence type="ECO:0000256" key="6">
    <source>
        <dbReference type="ARBA" id="ARBA00022505"/>
    </source>
</evidence>
<dbReference type="CDD" id="cd02752">
    <property type="entry name" value="MopB_Formate-Dh-Na-like"/>
    <property type="match status" value="1"/>
</dbReference>
<dbReference type="GO" id="GO:0009061">
    <property type="term" value="P:anaerobic respiration"/>
    <property type="evidence" value="ECO:0007669"/>
    <property type="project" value="TreeGrafter"/>
</dbReference>
<feature type="chain" id="PRO_5016680263" evidence="15">
    <location>
        <begin position="34"/>
        <end position="1045"/>
    </location>
</feature>
<dbReference type="PROSITE" id="PS51669">
    <property type="entry name" value="4FE4S_MOW_BIS_MGD"/>
    <property type="match status" value="1"/>
</dbReference>
<evidence type="ECO:0000256" key="3">
    <source>
        <dbReference type="ARBA" id="ARBA00004418"/>
    </source>
</evidence>
<feature type="compositionally biased region" description="Basic and acidic residues" evidence="14">
    <location>
        <begin position="339"/>
        <end position="348"/>
    </location>
</feature>
<keyword evidence="9" id="KW-0574">Periplasm</keyword>
<keyword evidence="7" id="KW-0479">Metal-binding</keyword>
<dbReference type="STRING" id="1120980.GCA_000745955_01303"/>
<comment type="cofactor">
    <cofactor evidence="2">
        <name>[4Fe-4S] cluster</name>
        <dbReference type="ChEBI" id="CHEBI:49883"/>
    </cofactor>
</comment>
<dbReference type="FunFam" id="2.40.40.20:FF:000017">
    <property type="entry name" value="Formate dehydrogenase, alpha subunit"/>
    <property type="match status" value="1"/>
</dbReference>
<dbReference type="CDD" id="cd02792">
    <property type="entry name" value="MopB_CT_Formate-Dh-Na-like"/>
    <property type="match status" value="1"/>
</dbReference>
<dbReference type="RefSeq" id="WP_084693539.1">
    <property type="nucleotide sequence ID" value="NZ_CP091519.2"/>
</dbReference>
<evidence type="ECO:0000256" key="12">
    <source>
        <dbReference type="ARBA" id="ARBA00023004"/>
    </source>
</evidence>
<evidence type="ECO:0000256" key="9">
    <source>
        <dbReference type="ARBA" id="ARBA00022764"/>
    </source>
</evidence>
<dbReference type="Proteomes" id="UP000254209">
    <property type="component" value="Unassembled WGS sequence"/>
</dbReference>
<dbReference type="SUPFAM" id="SSF53706">
    <property type="entry name" value="Formate dehydrogenase/DMSO reductase, domains 1-3"/>
    <property type="match status" value="1"/>
</dbReference>
<feature type="signal peptide" evidence="15">
    <location>
        <begin position="1"/>
        <end position="33"/>
    </location>
</feature>
<evidence type="ECO:0000256" key="13">
    <source>
        <dbReference type="ARBA" id="ARBA00023014"/>
    </source>
</evidence>
<evidence type="ECO:0000256" key="8">
    <source>
        <dbReference type="ARBA" id="ARBA00022729"/>
    </source>
</evidence>
<dbReference type="OrthoDB" id="9810782at2"/>
<dbReference type="Gene3D" id="3.40.50.740">
    <property type="match status" value="1"/>
</dbReference>
<evidence type="ECO:0000256" key="4">
    <source>
        <dbReference type="ARBA" id="ARBA00010312"/>
    </source>
</evidence>
<dbReference type="GO" id="GO:0051539">
    <property type="term" value="F:4 iron, 4 sulfur cluster binding"/>
    <property type="evidence" value="ECO:0007669"/>
    <property type="project" value="UniProtKB-KW"/>
</dbReference>
<dbReference type="NCBIfam" id="TIGR01553">
    <property type="entry name" value="formate-DH-alph"/>
    <property type="match status" value="1"/>
</dbReference>
<dbReference type="FunFam" id="3.40.50.740:FF:000007">
    <property type="entry name" value="Formate dehydrogenase, alpha subunit, selenocysteine-containing"/>
    <property type="match status" value="1"/>
</dbReference>
<keyword evidence="8 15" id="KW-0732">Signal</keyword>
<evidence type="ECO:0000256" key="1">
    <source>
        <dbReference type="ARBA" id="ARBA00001942"/>
    </source>
</evidence>
<protein>
    <submittedName>
        <fullName evidence="17">Formate dehydrogenase, nitrate-inducible, major subunit</fullName>
        <ecNumber evidence="17">1.17.1.9</ecNumber>
    </submittedName>
</protein>
<dbReference type="Pfam" id="PF01568">
    <property type="entry name" value="Molydop_binding"/>
    <property type="match status" value="1"/>
</dbReference>
<dbReference type="Pfam" id="PF04879">
    <property type="entry name" value="Molybdop_Fe4S4"/>
    <property type="match status" value="1"/>
</dbReference>
<dbReference type="SMART" id="SM00926">
    <property type="entry name" value="Molybdop_Fe4S4"/>
    <property type="match status" value="1"/>
</dbReference>
<keyword evidence="10" id="KW-0712">Selenocysteine</keyword>
<evidence type="ECO:0000256" key="11">
    <source>
        <dbReference type="ARBA" id="ARBA00023002"/>
    </source>
</evidence>
<dbReference type="EC" id="1.17.1.9" evidence="17"/>
<evidence type="ECO:0000259" key="16">
    <source>
        <dbReference type="PROSITE" id="PS51669"/>
    </source>
</evidence>
<dbReference type="GO" id="GO:0008863">
    <property type="term" value="F:formate dehydrogenase (NAD+) activity"/>
    <property type="evidence" value="ECO:0007669"/>
    <property type="project" value="UniProtKB-EC"/>
</dbReference>
<evidence type="ECO:0000256" key="10">
    <source>
        <dbReference type="ARBA" id="ARBA00022933"/>
    </source>
</evidence>
<organism evidence="17 18">
    <name type="scientific">Alysiella crassa</name>
    <dbReference type="NCBI Taxonomy" id="153491"/>
    <lineage>
        <taxon>Bacteria</taxon>
        <taxon>Pseudomonadati</taxon>
        <taxon>Pseudomonadota</taxon>
        <taxon>Betaproteobacteria</taxon>
        <taxon>Neisseriales</taxon>
        <taxon>Neisseriaceae</taxon>
        <taxon>Alysiella</taxon>
    </lineage>
</organism>